<dbReference type="EMBL" id="PIDP01002187">
    <property type="protein sequence ID" value="PLM81930.1"/>
    <property type="molecule type" value="Genomic_DNA"/>
</dbReference>
<evidence type="ECO:0000313" key="3">
    <source>
        <dbReference type="Proteomes" id="UP000234412"/>
    </source>
</evidence>
<protein>
    <submittedName>
        <fullName evidence="2">Na+/H+ antiporter</fullName>
    </submittedName>
</protein>
<proteinExistence type="predicted"/>
<name>A0A2N4YQ54_KLEVA</name>
<keyword evidence="1" id="KW-0472">Membrane</keyword>
<organism evidence="2 3">
    <name type="scientific">Klebsiella variicola</name>
    <dbReference type="NCBI Taxonomy" id="244366"/>
    <lineage>
        <taxon>Bacteria</taxon>
        <taxon>Pseudomonadati</taxon>
        <taxon>Pseudomonadota</taxon>
        <taxon>Gammaproteobacteria</taxon>
        <taxon>Enterobacterales</taxon>
        <taxon>Enterobacteriaceae</taxon>
        <taxon>Klebsiella/Raoultella group</taxon>
        <taxon>Klebsiella</taxon>
        <taxon>Klebsiella pneumoniae complex</taxon>
    </lineage>
</organism>
<evidence type="ECO:0000313" key="2">
    <source>
        <dbReference type="EMBL" id="PLM81930.1"/>
    </source>
</evidence>
<keyword evidence="1" id="KW-1133">Transmembrane helix</keyword>
<feature type="non-terminal residue" evidence="2">
    <location>
        <position position="1"/>
    </location>
</feature>
<evidence type="ECO:0000256" key="1">
    <source>
        <dbReference type="SAM" id="Phobius"/>
    </source>
</evidence>
<dbReference type="Proteomes" id="UP000234412">
    <property type="component" value="Unassembled WGS sequence"/>
</dbReference>
<reference evidence="2 3" key="1">
    <citation type="submission" date="2017-11" db="EMBL/GenBank/DDBJ databases">
        <authorList>
            <person name="Han C.G."/>
        </authorList>
    </citation>
    <scope>NUCLEOTIDE SEQUENCE [LARGE SCALE GENOMIC DNA]</scope>
    <source>
        <strain evidence="2 3">A8</strain>
    </source>
</reference>
<accession>A0A2N4YQ54</accession>
<comment type="caution">
    <text evidence="2">The sequence shown here is derived from an EMBL/GenBank/DDBJ whole genome shotgun (WGS) entry which is preliminary data.</text>
</comment>
<gene>
    <name evidence="2" type="ORF">CWN47_34775</name>
</gene>
<feature type="transmembrane region" description="Helical" evidence="1">
    <location>
        <begin position="12"/>
        <end position="35"/>
    </location>
</feature>
<sequence length="196" mass="21950">AITIRPRFSIMAVMALAGVKGSVTLAGILTLPVLLADGSPFPGRELLIFLSMAVILMSLIVAAVGLPYMTQYLADDLPHDTGKDNIGAVMTEVAINRLNALLDEPVDDPNEQALRVDAGNMLLETYQRRLHYNDSDEGQDVGLELAKRARLEKYMQREVIIAQRQELFRLRRAHNISDTTFYEVLREIDLKEESLR</sequence>
<keyword evidence="1" id="KW-0812">Transmembrane</keyword>
<dbReference type="AlphaFoldDB" id="A0A2N4YQ54"/>
<feature type="transmembrane region" description="Helical" evidence="1">
    <location>
        <begin position="47"/>
        <end position="69"/>
    </location>
</feature>
<reference evidence="2 3" key="2">
    <citation type="submission" date="2018-01" db="EMBL/GenBank/DDBJ databases">
        <title>Genomic study of Klebsiella pneumoniae.</title>
        <authorList>
            <person name="Yang Y."/>
            <person name="Bicalho R."/>
        </authorList>
    </citation>
    <scope>NUCLEOTIDE SEQUENCE [LARGE SCALE GENOMIC DNA]</scope>
    <source>
        <strain evidence="2 3">A8</strain>
    </source>
</reference>